<gene>
    <name evidence="3" type="ORF">Naga_100011g61</name>
</gene>
<feature type="compositionally biased region" description="Basic and acidic residues" evidence="2">
    <location>
        <begin position="148"/>
        <end position="160"/>
    </location>
</feature>
<evidence type="ECO:0000256" key="1">
    <source>
        <dbReference type="SAM" id="Coils"/>
    </source>
</evidence>
<keyword evidence="4" id="KW-1185">Reference proteome</keyword>
<evidence type="ECO:0000256" key="2">
    <source>
        <dbReference type="SAM" id="MobiDB-lite"/>
    </source>
</evidence>
<reference evidence="3 4" key="1">
    <citation type="journal article" date="2014" name="Mol. Plant">
        <title>Chromosome Scale Genome Assembly and Transcriptome Profiling of Nannochloropsis gaditana in Nitrogen Depletion.</title>
        <authorList>
            <person name="Corteggiani Carpinelli E."/>
            <person name="Telatin A."/>
            <person name="Vitulo N."/>
            <person name="Forcato C."/>
            <person name="D'Angelo M."/>
            <person name="Schiavon R."/>
            <person name="Vezzi A."/>
            <person name="Giacometti G.M."/>
            <person name="Morosinotto T."/>
            <person name="Valle G."/>
        </authorList>
    </citation>
    <scope>NUCLEOTIDE SEQUENCE [LARGE SCALE GENOMIC DNA]</scope>
    <source>
        <strain evidence="3 4">B-31</strain>
    </source>
</reference>
<organism evidence="3 4">
    <name type="scientific">Nannochloropsis gaditana</name>
    <dbReference type="NCBI Taxonomy" id="72520"/>
    <lineage>
        <taxon>Eukaryota</taxon>
        <taxon>Sar</taxon>
        <taxon>Stramenopiles</taxon>
        <taxon>Ochrophyta</taxon>
        <taxon>Eustigmatophyceae</taxon>
        <taxon>Eustigmatales</taxon>
        <taxon>Monodopsidaceae</taxon>
        <taxon>Nannochloropsis</taxon>
    </lineage>
</organism>
<evidence type="ECO:0000313" key="4">
    <source>
        <dbReference type="Proteomes" id="UP000019335"/>
    </source>
</evidence>
<dbReference type="Proteomes" id="UP000019335">
    <property type="component" value="Unassembled WGS sequence"/>
</dbReference>
<feature type="region of interest" description="Disordered" evidence="2">
    <location>
        <begin position="147"/>
        <end position="237"/>
    </location>
</feature>
<dbReference type="GO" id="GO:0005794">
    <property type="term" value="C:Golgi apparatus"/>
    <property type="evidence" value="ECO:0007669"/>
    <property type="project" value="TreeGrafter"/>
</dbReference>
<dbReference type="OrthoDB" id="74178at2759"/>
<keyword evidence="1" id="KW-0175">Coiled coil</keyword>
<name>W7TG76_9STRA</name>
<protein>
    <submittedName>
        <fullName evidence="3">Tata element modulatory factor 1</fullName>
    </submittedName>
</protein>
<comment type="caution">
    <text evidence="3">The sequence shown here is derived from an EMBL/GenBank/DDBJ whole genome shotgun (WGS) entry which is preliminary data.</text>
</comment>
<feature type="coiled-coil region" evidence="1">
    <location>
        <begin position="263"/>
        <end position="405"/>
    </location>
</feature>
<dbReference type="InterPro" id="IPR052602">
    <property type="entry name" value="Growth_transcription_reg"/>
</dbReference>
<evidence type="ECO:0000313" key="3">
    <source>
        <dbReference type="EMBL" id="EWM22503.1"/>
    </source>
</evidence>
<sequence length="589" mass="64428">MWSKLSSELLGKETQDALTDALQKGKQAWQSIEQSLDQAVDADTVVSKESTLPISIPYISTPEALDSPCADAVAKADPCLEEQIEYEGTTQNLSPQSCVTTCNLALAADNATEIGHVGIGNTLTAYDSPKSIDLALKSSRALANSMELKVKGERDDRGKDNISPAPIVATPTGDCDAEGDLEGSTHSGSCQAEKEARGLRLDTSTESNGAVESSCPEPNRSQSTTAPAGNGDRDIQSTASSPLELTLTPAISNFTSIATAVPADGFQREREHLQRELRESQGRVQALENEIRKAQAIYMSEEAKQRQIHALQEEGKALAFKQSEMEQLVRKSRAELKKVESERSQLQESNEAHKREMVTLREQLRASETEKNLLAQSLSAVQAVNKSAAEKTSKLEQELSHAQVEISSQHESLQKAWEEEKEMKRMISEMTASESGVKDLQDPGKALSRGLAGIKDDFERREAVLQATNKQLQEALTRASLEAGLREDSLRQELAEMRRRWQDAVSRTEGMASDVHEATVPLLRQIKALQEEARGRAAAWASAEEALTDRARGAEGLARTAEAERLELGGRVEGLRTRIEDLDVQLRYA</sequence>
<dbReference type="EMBL" id="AZIL01002191">
    <property type="protein sequence ID" value="EWM22503.1"/>
    <property type="molecule type" value="Genomic_DNA"/>
</dbReference>
<feature type="compositionally biased region" description="Polar residues" evidence="2">
    <location>
        <begin position="202"/>
        <end position="211"/>
    </location>
</feature>
<accession>W7TG76</accession>
<proteinExistence type="predicted"/>
<dbReference type="PANTHER" id="PTHR46515">
    <property type="entry name" value="TATA ELEMENT MODULATORY FACTOR TMF1"/>
    <property type="match status" value="1"/>
</dbReference>
<dbReference type="AlphaFoldDB" id="W7TG76"/>
<dbReference type="GO" id="GO:0005783">
    <property type="term" value="C:endoplasmic reticulum"/>
    <property type="evidence" value="ECO:0007669"/>
    <property type="project" value="TreeGrafter"/>
</dbReference>
<dbReference type="PANTHER" id="PTHR46515:SF1">
    <property type="entry name" value="TATA ELEMENT MODULATORY FACTOR"/>
    <property type="match status" value="1"/>
</dbReference>